<gene>
    <name evidence="4" type="ORF">DTK66_04680</name>
</gene>
<sequence length="362" mass="40574">MNNLRFIINNADETARTGILQVNDQRVRTPILVQTGDELARLAPLKLEQIGVKITKVNGLKWWLKYGEELSKVGDLHQLYHWNGLLLVDLQTDYAYQLAKPRGKKNNGVRFHDPETGQLKFWQPETALKVQKILGADVFQSFDRAGDYYDPVDDLAAGVAQTQAWLEINKKVAGMTFANVVGGGLKKLRQESVKAVMADAFAGYEISGIPSTLSNQEFNRIINEMVSMLPNEQLRYLPTATTLTQMLFAVLAGVDLIDSDLAAKKAAKGVALVGKGLESLHLDRQHFRFDKRPLEQGCGCPVCQTGYSRALIHNLIIDGRFYGEQLLLQHNLFTLNRLINNLQQAIAAQQIKSFVQELLYNH</sequence>
<keyword evidence="2" id="KW-0671">Queuosine biosynthesis</keyword>
<keyword evidence="1" id="KW-0819">tRNA processing</keyword>
<dbReference type="EMBL" id="QORN01000017">
    <property type="protein sequence ID" value="MBD5806414.1"/>
    <property type="molecule type" value="Genomic_DNA"/>
</dbReference>
<dbReference type="PANTHER" id="PTHR46499">
    <property type="entry name" value="QUEUINE TRNA-RIBOSYLTRANSFERASE"/>
    <property type="match status" value="1"/>
</dbReference>
<evidence type="ECO:0000259" key="3">
    <source>
        <dbReference type="Pfam" id="PF01702"/>
    </source>
</evidence>
<keyword evidence="5" id="KW-1185">Reference proteome</keyword>
<evidence type="ECO:0000313" key="5">
    <source>
        <dbReference type="Proteomes" id="UP000704341"/>
    </source>
</evidence>
<dbReference type="SUPFAM" id="SSF51713">
    <property type="entry name" value="tRNA-guanine transglycosylase"/>
    <property type="match status" value="1"/>
</dbReference>
<dbReference type="RefSeq" id="WP_191667927.1">
    <property type="nucleotide sequence ID" value="NZ_QORN01000017.1"/>
</dbReference>
<comment type="caution">
    <text evidence="4">The sequence shown here is derived from an EMBL/GenBank/DDBJ whole genome shotgun (WGS) entry which is preliminary data.</text>
</comment>
<dbReference type="InterPro" id="IPR036511">
    <property type="entry name" value="TGT-like_sf"/>
</dbReference>
<accession>A0ABR8P6U7</accession>
<name>A0ABR8P6U7_9LACO</name>
<dbReference type="Proteomes" id="UP000704341">
    <property type="component" value="Unassembled WGS sequence"/>
</dbReference>
<feature type="domain" description="tRNA-guanine(15) transglycosylase-like" evidence="3">
    <location>
        <begin position="14"/>
        <end position="361"/>
    </location>
</feature>
<evidence type="ECO:0000313" key="4">
    <source>
        <dbReference type="EMBL" id="MBD5806414.1"/>
    </source>
</evidence>
<organism evidence="4 5">
    <name type="scientific">Limosilactobacillus walteri</name>
    <dbReference type="NCBI Taxonomy" id="2268022"/>
    <lineage>
        <taxon>Bacteria</taxon>
        <taxon>Bacillati</taxon>
        <taxon>Bacillota</taxon>
        <taxon>Bacilli</taxon>
        <taxon>Lactobacillales</taxon>
        <taxon>Lactobacillaceae</taxon>
        <taxon>Limosilactobacillus</taxon>
    </lineage>
</organism>
<dbReference type="InterPro" id="IPR002616">
    <property type="entry name" value="tRNA_ribo_trans-like"/>
</dbReference>
<dbReference type="NCBIfam" id="TIGR00449">
    <property type="entry name" value="tgt_general"/>
    <property type="match status" value="1"/>
</dbReference>
<evidence type="ECO:0000256" key="2">
    <source>
        <dbReference type="ARBA" id="ARBA00022785"/>
    </source>
</evidence>
<protein>
    <submittedName>
        <fullName evidence="4">tRNA-guanine transglycosylase</fullName>
    </submittedName>
</protein>
<dbReference type="PANTHER" id="PTHR46499:SF1">
    <property type="entry name" value="QUEUINE TRNA-RIBOSYLTRANSFERASE"/>
    <property type="match status" value="1"/>
</dbReference>
<proteinExistence type="predicted"/>
<reference evidence="4 5" key="1">
    <citation type="submission" date="2018-07" db="EMBL/GenBank/DDBJ databases">
        <title>Phylogenomic Insights into understanding Host Adaptation of Lactobacillus reuteri by a novel species, Lactobacillus spp. M31.</title>
        <authorList>
            <person name="Sharma S."/>
            <person name="Patil P."/>
            <person name="Korpole S."/>
            <person name="Patil P.B."/>
        </authorList>
    </citation>
    <scope>NUCLEOTIDE SEQUENCE [LARGE SCALE GENOMIC DNA]</scope>
    <source>
        <strain evidence="4 5">M31</strain>
    </source>
</reference>
<dbReference type="Pfam" id="PF01702">
    <property type="entry name" value="TGT"/>
    <property type="match status" value="1"/>
</dbReference>
<evidence type="ECO:0000256" key="1">
    <source>
        <dbReference type="ARBA" id="ARBA00022694"/>
    </source>
</evidence>
<dbReference type="Gene3D" id="3.20.20.105">
    <property type="entry name" value="Queuine tRNA-ribosyltransferase-like"/>
    <property type="match status" value="1"/>
</dbReference>
<dbReference type="InterPro" id="IPR050076">
    <property type="entry name" value="ArchSynthase1/Queuine_TRR"/>
</dbReference>